<evidence type="ECO:0000256" key="1">
    <source>
        <dbReference type="SAM" id="MobiDB-lite"/>
    </source>
</evidence>
<accession>A0A5C5VZM5</accession>
<sequence>MQIYGPNQAHGPQALKGPHFRPNSATGPAPRTQAPDQVEISPAAAEAARLAEAAETRAAEKASTPVRSELVNQLRAQIAGGGYDTAERMDAALSRLLDEIG</sequence>
<dbReference type="Pfam" id="PF04316">
    <property type="entry name" value="FlgM"/>
    <property type="match status" value="1"/>
</dbReference>
<protein>
    <recommendedName>
        <fullName evidence="2">Anti-sigma-28 factor FlgM C-terminal domain-containing protein</fullName>
    </recommendedName>
</protein>
<evidence type="ECO:0000259" key="2">
    <source>
        <dbReference type="Pfam" id="PF04316"/>
    </source>
</evidence>
<evidence type="ECO:0000313" key="4">
    <source>
        <dbReference type="Proteomes" id="UP000318995"/>
    </source>
</evidence>
<name>A0A5C5VZM5_9BACT</name>
<evidence type="ECO:0000313" key="3">
    <source>
        <dbReference type="EMBL" id="TWT43241.1"/>
    </source>
</evidence>
<dbReference type="AlphaFoldDB" id="A0A5C5VZM5"/>
<organism evidence="3 4">
    <name type="scientific">Botrimarina hoheduenensis</name>
    <dbReference type="NCBI Taxonomy" id="2528000"/>
    <lineage>
        <taxon>Bacteria</taxon>
        <taxon>Pseudomonadati</taxon>
        <taxon>Planctomycetota</taxon>
        <taxon>Planctomycetia</taxon>
        <taxon>Pirellulales</taxon>
        <taxon>Lacipirellulaceae</taxon>
        <taxon>Botrimarina</taxon>
    </lineage>
</organism>
<dbReference type="InterPro" id="IPR031316">
    <property type="entry name" value="FlgM_C"/>
</dbReference>
<dbReference type="EMBL" id="SJPH01000004">
    <property type="protein sequence ID" value="TWT43241.1"/>
    <property type="molecule type" value="Genomic_DNA"/>
</dbReference>
<feature type="domain" description="Anti-sigma-28 factor FlgM C-terminal" evidence="2">
    <location>
        <begin position="36"/>
        <end position="84"/>
    </location>
</feature>
<keyword evidence="4" id="KW-1185">Reference proteome</keyword>
<proteinExistence type="predicted"/>
<gene>
    <name evidence="3" type="ORF">Pla111_21910</name>
</gene>
<dbReference type="RefSeq" id="WP_146574210.1">
    <property type="nucleotide sequence ID" value="NZ_SJPH01000004.1"/>
</dbReference>
<dbReference type="SUPFAM" id="SSF101498">
    <property type="entry name" value="Anti-sigma factor FlgM"/>
    <property type="match status" value="1"/>
</dbReference>
<feature type="region of interest" description="Disordered" evidence="1">
    <location>
        <begin position="1"/>
        <end position="66"/>
    </location>
</feature>
<dbReference type="Proteomes" id="UP000318995">
    <property type="component" value="Unassembled WGS sequence"/>
</dbReference>
<dbReference type="InterPro" id="IPR035890">
    <property type="entry name" value="Anti-sigma-28_factor_FlgM_sf"/>
</dbReference>
<dbReference type="OrthoDB" id="280802at2"/>
<comment type="caution">
    <text evidence="3">The sequence shown here is derived from an EMBL/GenBank/DDBJ whole genome shotgun (WGS) entry which is preliminary data.</text>
</comment>
<reference evidence="3 4" key="1">
    <citation type="submission" date="2019-02" db="EMBL/GenBank/DDBJ databases">
        <title>Deep-cultivation of Planctomycetes and their phenomic and genomic characterization uncovers novel biology.</title>
        <authorList>
            <person name="Wiegand S."/>
            <person name="Jogler M."/>
            <person name="Boedeker C."/>
            <person name="Pinto D."/>
            <person name="Vollmers J."/>
            <person name="Rivas-Marin E."/>
            <person name="Kohn T."/>
            <person name="Peeters S.H."/>
            <person name="Heuer A."/>
            <person name="Rast P."/>
            <person name="Oberbeckmann S."/>
            <person name="Bunk B."/>
            <person name="Jeske O."/>
            <person name="Meyerdierks A."/>
            <person name="Storesund J.E."/>
            <person name="Kallscheuer N."/>
            <person name="Luecker S."/>
            <person name="Lage O.M."/>
            <person name="Pohl T."/>
            <person name="Merkel B.J."/>
            <person name="Hornburger P."/>
            <person name="Mueller R.-W."/>
            <person name="Bruemmer F."/>
            <person name="Labrenz M."/>
            <person name="Spormann A.M."/>
            <person name="Op Den Camp H."/>
            <person name="Overmann J."/>
            <person name="Amann R."/>
            <person name="Jetten M.S.M."/>
            <person name="Mascher T."/>
            <person name="Medema M.H."/>
            <person name="Devos D.P."/>
            <person name="Kaster A.-K."/>
            <person name="Ovreas L."/>
            <person name="Rohde M."/>
            <person name="Galperin M.Y."/>
            <person name="Jogler C."/>
        </authorList>
    </citation>
    <scope>NUCLEOTIDE SEQUENCE [LARGE SCALE GENOMIC DNA]</scope>
    <source>
        <strain evidence="3 4">Pla111</strain>
    </source>
</reference>